<keyword evidence="1" id="KW-1133">Transmembrane helix</keyword>
<evidence type="ECO:0000313" key="2">
    <source>
        <dbReference type="EMBL" id="NYD27095.1"/>
    </source>
</evidence>
<dbReference type="Proteomes" id="UP000586095">
    <property type="component" value="Unassembled WGS sequence"/>
</dbReference>
<evidence type="ECO:0000313" key="3">
    <source>
        <dbReference type="Proteomes" id="UP000586095"/>
    </source>
</evidence>
<feature type="transmembrane region" description="Helical" evidence="1">
    <location>
        <begin position="50"/>
        <end position="72"/>
    </location>
</feature>
<feature type="transmembrane region" description="Helical" evidence="1">
    <location>
        <begin position="131"/>
        <end position="149"/>
    </location>
</feature>
<comment type="caution">
    <text evidence="2">The sequence shown here is derived from an EMBL/GenBank/DDBJ whole genome shotgun (WGS) entry which is preliminary data.</text>
</comment>
<evidence type="ECO:0000256" key="1">
    <source>
        <dbReference type="SAM" id="Phobius"/>
    </source>
</evidence>
<feature type="transmembrane region" description="Helical" evidence="1">
    <location>
        <begin position="175"/>
        <end position="198"/>
    </location>
</feature>
<proteinExistence type="predicted"/>
<feature type="transmembrane region" description="Helical" evidence="1">
    <location>
        <begin position="104"/>
        <end position="124"/>
    </location>
</feature>
<accession>A0A852R6I9</accession>
<name>A0A852R6I9_9MICO</name>
<gene>
    <name evidence="2" type="ORF">BJ960_001898</name>
</gene>
<protein>
    <submittedName>
        <fullName evidence="2">Uncharacterized protein</fullName>
    </submittedName>
</protein>
<keyword evidence="1" id="KW-0812">Transmembrane</keyword>
<dbReference type="AlphaFoldDB" id="A0A852R6I9"/>
<organism evidence="2 3">
    <name type="scientific">Leucobacter aridicollis</name>
    <dbReference type="NCBI Taxonomy" id="283878"/>
    <lineage>
        <taxon>Bacteria</taxon>
        <taxon>Bacillati</taxon>
        <taxon>Actinomycetota</taxon>
        <taxon>Actinomycetes</taxon>
        <taxon>Micrococcales</taxon>
        <taxon>Microbacteriaceae</taxon>
        <taxon>Leucobacter</taxon>
    </lineage>
</organism>
<dbReference type="RefSeq" id="WP_185987119.1">
    <property type="nucleotide sequence ID" value="NZ_BAAALZ010000001.1"/>
</dbReference>
<dbReference type="EMBL" id="JACCBD010000001">
    <property type="protein sequence ID" value="NYD27095.1"/>
    <property type="molecule type" value="Genomic_DNA"/>
</dbReference>
<sequence length="205" mass="20274">MSSSDAEPREGKQAAAAASAEAEAAAAAAAAAPSAEPASRRAQAAPLPGFGWLVLGATTAFALAAVTGILAAHRAALPLGVRLNLVASAVETVGEPIRPIGPTLGIVALGLLALTGLCLATFVAKDRVGGPLLLGFGAAGIALVVWGLFSGPDLSLLFVLSAPGQGLGGFGLTTWLHLASLEPMLSVLAVAALAAPWFTQRQGKL</sequence>
<keyword evidence="3" id="KW-1185">Reference proteome</keyword>
<keyword evidence="1" id="KW-0472">Membrane</keyword>
<reference evidence="2 3" key="1">
    <citation type="submission" date="2020-07" db="EMBL/GenBank/DDBJ databases">
        <title>Sequencing the genomes of 1000 actinobacteria strains.</title>
        <authorList>
            <person name="Klenk H.-P."/>
        </authorList>
    </citation>
    <scope>NUCLEOTIDE SEQUENCE [LARGE SCALE GENOMIC DNA]</scope>
    <source>
        <strain evidence="2 3">DSM 17380</strain>
    </source>
</reference>